<dbReference type="OrthoDB" id="9807210at2"/>
<dbReference type="Proteomes" id="UP000294325">
    <property type="component" value="Chromosome"/>
</dbReference>
<evidence type="ECO:0000313" key="1">
    <source>
        <dbReference type="EMBL" id="QBQ54985.1"/>
    </source>
</evidence>
<evidence type="ECO:0000313" key="2">
    <source>
        <dbReference type="Proteomes" id="UP000294325"/>
    </source>
</evidence>
<reference evidence="1 2" key="1">
    <citation type="submission" date="2019-03" db="EMBL/GenBank/DDBJ databases">
        <title>The genome sequence of Nitrosococcus wardiae strain D1FHST reveals the archetypal metabolic capacity of ammonia-oxidizing Gammaproteobacteria.</title>
        <authorList>
            <person name="Wang L."/>
            <person name="Lim C.K."/>
            <person name="Hanson T.E."/>
            <person name="Dang H."/>
            <person name="Klotz M.G."/>
        </authorList>
    </citation>
    <scope>NUCLEOTIDE SEQUENCE [LARGE SCALE GENOMIC DNA]</scope>
    <source>
        <strain evidence="1 2">D1FHS</strain>
    </source>
</reference>
<name>A0A4V1AW08_9GAMM</name>
<accession>A0A4V1AW08</accession>
<dbReference type="KEGG" id="nwr:E3U44_11025"/>
<gene>
    <name evidence="1" type="ORF">E3U44_11025</name>
</gene>
<protein>
    <submittedName>
        <fullName evidence="1">Uncharacterized protein</fullName>
    </submittedName>
</protein>
<sequence length="81" mass="9164">MEAGADILVHSIEDKAVEPALIQRLKACHIPYITTFMVHEGYREVLGQEVELSPIEQRRGDPQKPRLGALALEQHQRAIHD</sequence>
<organism evidence="1 2">
    <name type="scientific">Nitrosococcus wardiae</name>
    <dbReference type="NCBI Taxonomy" id="1814290"/>
    <lineage>
        <taxon>Bacteria</taxon>
        <taxon>Pseudomonadati</taxon>
        <taxon>Pseudomonadota</taxon>
        <taxon>Gammaproteobacteria</taxon>
        <taxon>Chromatiales</taxon>
        <taxon>Chromatiaceae</taxon>
        <taxon>Nitrosococcus</taxon>
    </lineage>
</organism>
<proteinExistence type="predicted"/>
<dbReference type="AlphaFoldDB" id="A0A4V1AW08"/>
<keyword evidence="2" id="KW-1185">Reference proteome</keyword>
<dbReference type="EMBL" id="CP038033">
    <property type="protein sequence ID" value="QBQ54985.1"/>
    <property type="molecule type" value="Genomic_DNA"/>
</dbReference>